<feature type="region of interest" description="Disordered" evidence="11">
    <location>
        <begin position="143"/>
        <end position="199"/>
    </location>
</feature>
<dbReference type="PRINTS" id="PR00053">
    <property type="entry name" value="FORKHEAD"/>
</dbReference>
<dbReference type="SUPFAM" id="SSF46785">
    <property type="entry name" value="Winged helix' DNA-binding domain"/>
    <property type="match status" value="1"/>
</dbReference>
<dbReference type="CDD" id="cd20065">
    <property type="entry name" value="FH_FOXP2"/>
    <property type="match status" value="1"/>
</dbReference>
<feature type="compositionally biased region" description="Basic and acidic residues" evidence="11">
    <location>
        <begin position="183"/>
        <end position="195"/>
    </location>
</feature>
<dbReference type="InterPro" id="IPR032354">
    <property type="entry name" value="FOXP-CC"/>
</dbReference>
<evidence type="ECO:0000256" key="4">
    <source>
        <dbReference type="ARBA" id="ARBA00022771"/>
    </source>
</evidence>
<dbReference type="FunFam" id="1.10.10.10:FF:000010">
    <property type="entry name" value="Forkhead box P2 isoform B"/>
    <property type="match status" value="1"/>
</dbReference>
<evidence type="ECO:0000313" key="14">
    <source>
        <dbReference type="Proteomes" id="UP000005226"/>
    </source>
</evidence>
<dbReference type="InterPro" id="IPR047412">
    <property type="entry name" value="FH_FOXP1_P2"/>
</dbReference>
<evidence type="ECO:0000256" key="7">
    <source>
        <dbReference type="ARBA" id="ARBA00023125"/>
    </source>
</evidence>
<gene>
    <name evidence="13" type="primary">foxp1b</name>
</gene>
<reference evidence="13" key="3">
    <citation type="submission" date="2025-09" db="UniProtKB">
        <authorList>
            <consortium name="Ensembl"/>
        </authorList>
    </citation>
    <scope>IDENTIFICATION</scope>
</reference>
<dbReference type="PROSITE" id="PS00658">
    <property type="entry name" value="FORK_HEAD_2"/>
    <property type="match status" value="1"/>
</dbReference>
<dbReference type="PROSITE" id="PS50039">
    <property type="entry name" value="FORK_HEAD_3"/>
    <property type="match status" value="1"/>
</dbReference>
<dbReference type="Gene3D" id="1.10.10.10">
    <property type="entry name" value="Winged helix-like DNA-binding domain superfamily/Winged helix DNA-binding domain"/>
    <property type="match status" value="1"/>
</dbReference>
<reference evidence="13 14" key="1">
    <citation type="journal article" date="2011" name="Genome Biol. Evol.">
        <title>Integration of the genetic map and genome assembly of fugu facilitates insights into distinct features of genome evolution in teleosts and mammals.</title>
        <authorList>
            <person name="Kai W."/>
            <person name="Kikuchi K."/>
            <person name="Tohari S."/>
            <person name="Chew A.K."/>
            <person name="Tay A."/>
            <person name="Fujiwara A."/>
            <person name="Hosoya S."/>
            <person name="Suetake H."/>
            <person name="Naruse K."/>
            <person name="Brenner S."/>
            <person name="Suzuki Y."/>
            <person name="Venkatesh B."/>
        </authorList>
    </citation>
    <scope>NUCLEOTIDE SEQUENCE [LARGE SCALE GENOMIC DNA]</scope>
</reference>
<feature type="compositionally biased region" description="Low complexity" evidence="11">
    <location>
        <begin position="290"/>
        <end position="319"/>
    </location>
</feature>
<dbReference type="Ensembl" id="ENSTRUT00000060330.1">
    <property type="protein sequence ID" value="ENSTRUP00000068195.1"/>
    <property type="gene ID" value="ENSTRUG00000001947.3"/>
</dbReference>
<feature type="region of interest" description="Disordered" evidence="11">
    <location>
        <begin position="506"/>
        <end position="575"/>
    </location>
</feature>
<dbReference type="GeneTree" id="ENSGT00940000165920"/>
<feature type="domain" description="Fork-head" evidence="12">
    <location>
        <begin position="363"/>
        <end position="436"/>
    </location>
</feature>
<dbReference type="Proteomes" id="UP000005226">
    <property type="component" value="Chromosome 19"/>
</dbReference>
<name>A0A674N4V7_TAKRU</name>
<evidence type="ECO:0000256" key="2">
    <source>
        <dbReference type="ARBA" id="ARBA00022491"/>
    </source>
</evidence>
<accession>A0A674N4V7</accession>
<feature type="region of interest" description="Disordered" evidence="11">
    <location>
        <begin position="1"/>
        <end position="38"/>
    </location>
</feature>
<dbReference type="InterPro" id="IPR050998">
    <property type="entry name" value="FOXP"/>
</dbReference>
<organism evidence="13 14">
    <name type="scientific">Takifugu rubripes</name>
    <name type="common">Japanese pufferfish</name>
    <name type="synonym">Fugu rubripes</name>
    <dbReference type="NCBI Taxonomy" id="31033"/>
    <lineage>
        <taxon>Eukaryota</taxon>
        <taxon>Metazoa</taxon>
        <taxon>Chordata</taxon>
        <taxon>Craniata</taxon>
        <taxon>Vertebrata</taxon>
        <taxon>Euteleostomi</taxon>
        <taxon>Actinopterygii</taxon>
        <taxon>Neopterygii</taxon>
        <taxon>Teleostei</taxon>
        <taxon>Neoteleostei</taxon>
        <taxon>Acanthomorphata</taxon>
        <taxon>Eupercaria</taxon>
        <taxon>Tetraodontiformes</taxon>
        <taxon>Tetradontoidea</taxon>
        <taxon>Tetraodontidae</taxon>
        <taxon>Takifugu</taxon>
    </lineage>
</organism>
<keyword evidence="9 10" id="KW-0539">Nucleus</keyword>
<feature type="region of interest" description="Disordered" evidence="11">
    <location>
        <begin position="290"/>
        <end position="326"/>
    </location>
</feature>
<evidence type="ECO:0000256" key="10">
    <source>
        <dbReference type="PROSITE-ProRule" id="PRU00089"/>
    </source>
</evidence>
<keyword evidence="5" id="KW-0862">Zinc</keyword>
<feature type="compositionally biased region" description="Acidic residues" evidence="11">
    <location>
        <begin position="566"/>
        <end position="575"/>
    </location>
</feature>
<dbReference type="InterPro" id="IPR001766">
    <property type="entry name" value="Fork_head_dom"/>
</dbReference>
<keyword evidence="4" id="KW-0863">Zinc-finger</keyword>
<feature type="compositionally biased region" description="Polar residues" evidence="11">
    <location>
        <begin position="1"/>
        <end position="18"/>
    </location>
</feature>
<dbReference type="PANTHER" id="PTHR45796:SF3">
    <property type="entry name" value="FORKHEAD BOX PROTEIN P1"/>
    <property type="match status" value="1"/>
</dbReference>
<dbReference type="InterPro" id="IPR030456">
    <property type="entry name" value="TF_fork_head_CS_2"/>
</dbReference>
<feature type="compositionally biased region" description="Polar residues" evidence="11">
    <location>
        <begin position="511"/>
        <end position="521"/>
    </location>
</feature>
<dbReference type="AlphaFoldDB" id="A0A674N4V7"/>
<comment type="subcellular location">
    <subcellularLocation>
        <location evidence="1 10">Nucleus</location>
    </subcellularLocation>
</comment>
<evidence type="ECO:0000256" key="11">
    <source>
        <dbReference type="SAM" id="MobiDB-lite"/>
    </source>
</evidence>
<evidence type="ECO:0000256" key="6">
    <source>
        <dbReference type="ARBA" id="ARBA00023015"/>
    </source>
</evidence>
<keyword evidence="8" id="KW-0804">Transcription</keyword>
<dbReference type="GO" id="GO:0005634">
    <property type="term" value="C:nucleus"/>
    <property type="evidence" value="ECO:0007669"/>
    <property type="project" value="UniProtKB-SubCell"/>
</dbReference>
<dbReference type="OMA" id="HEEHSHN"/>
<keyword evidence="2" id="KW-0678">Repressor</keyword>
<feature type="DNA-binding region" description="Fork-head" evidence="10">
    <location>
        <begin position="363"/>
        <end position="436"/>
    </location>
</feature>
<keyword evidence="7 10" id="KW-0238">DNA-binding</keyword>
<evidence type="ECO:0000256" key="8">
    <source>
        <dbReference type="ARBA" id="ARBA00023163"/>
    </source>
</evidence>
<keyword evidence="6" id="KW-0805">Transcription regulation</keyword>
<proteinExistence type="predicted"/>
<evidence type="ECO:0000313" key="13">
    <source>
        <dbReference type="Ensembl" id="ENSTRUP00000068195.1"/>
    </source>
</evidence>
<protein>
    <submittedName>
        <fullName evidence="13">Forkhead box P1b</fullName>
    </submittedName>
</protein>
<keyword evidence="3" id="KW-0479">Metal-binding</keyword>
<dbReference type="GO" id="GO:0000978">
    <property type="term" value="F:RNA polymerase II cis-regulatory region sequence-specific DNA binding"/>
    <property type="evidence" value="ECO:0007669"/>
    <property type="project" value="TreeGrafter"/>
</dbReference>
<dbReference type="SMART" id="SM00339">
    <property type="entry name" value="FH"/>
    <property type="match status" value="1"/>
</dbReference>
<dbReference type="InterPro" id="IPR036390">
    <property type="entry name" value="WH_DNA-bd_sf"/>
</dbReference>
<evidence type="ECO:0000256" key="1">
    <source>
        <dbReference type="ARBA" id="ARBA00004123"/>
    </source>
</evidence>
<evidence type="ECO:0000256" key="3">
    <source>
        <dbReference type="ARBA" id="ARBA00022723"/>
    </source>
</evidence>
<dbReference type="FunFam" id="1.20.5.340:FF:000005">
    <property type="entry name" value="Forkhead box P1, isoform CRA_f"/>
    <property type="match status" value="1"/>
</dbReference>
<sequence>MMQESGTEAASNGPVSQNGGVGVDVGSREGRPKSATPSMEVTAADLLHFQQQHQVTRSLRTTGLIASAPLLSMQVPFSVAMMTPQVITPQQMQQILQQQVLSPQQLQVLLQQQQALMLQQVMCIIPAELQQLWKEVTNAHVKEEHNNSSSNNGHRGLDLSSPAPPKNPVINQHASTNGQYMSHKREGSTLEEPSHHSHPLYSHGVCKWPGCEAVFDDFHSFLKHLNNEHALDDRSTAQCRVQMQVVQQLELQLAKDKERLQAMMTHLHVKSTEPKAAPQPLNLVSNVTLSKSASEASPPLSLPHTPTTPTAPLTPLSQTHSVITPNSLHSMGHIRRRYSEKYNMPISPDISQNKEFYMNTDVRPPFTYASLIRQAILDSPEKQLTLNEIYNWFTRMFAYFRRNAATWKNAVRHNLSLHKCFVRVENVKGAVWTVDEIEFQKRRPQKISGSPALVKNIQTSLGYGPTLSAAFQASMAENNIPLYTTASIGSPTLNSLANAIREEMNGAMDHGNSNGSDSSPGRSPLSAMHHISVKEEPLDPDDHDGPLSLVTTANHSPDLDLHRDYDDDQGHDDML</sequence>
<reference evidence="13" key="2">
    <citation type="submission" date="2025-08" db="UniProtKB">
        <authorList>
            <consortium name="Ensembl"/>
        </authorList>
    </citation>
    <scope>IDENTIFICATION</scope>
</reference>
<evidence type="ECO:0000256" key="9">
    <source>
        <dbReference type="ARBA" id="ARBA00023242"/>
    </source>
</evidence>
<keyword evidence="14" id="KW-1185">Reference proteome</keyword>
<dbReference type="Pfam" id="PF16159">
    <property type="entry name" value="FOXP-CC"/>
    <property type="match status" value="1"/>
</dbReference>
<dbReference type="GO" id="GO:0008270">
    <property type="term" value="F:zinc ion binding"/>
    <property type="evidence" value="ECO:0007669"/>
    <property type="project" value="UniProtKB-KW"/>
</dbReference>
<evidence type="ECO:0000259" key="12">
    <source>
        <dbReference type="PROSITE" id="PS50039"/>
    </source>
</evidence>
<dbReference type="Gene3D" id="1.20.5.340">
    <property type="match status" value="1"/>
</dbReference>
<dbReference type="GO" id="GO:0001227">
    <property type="term" value="F:DNA-binding transcription repressor activity, RNA polymerase II-specific"/>
    <property type="evidence" value="ECO:0007669"/>
    <property type="project" value="TreeGrafter"/>
</dbReference>
<evidence type="ECO:0000256" key="5">
    <source>
        <dbReference type="ARBA" id="ARBA00022833"/>
    </source>
</evidence>
<dbReference type="Pfam" id="PF00250">
    <property type="entry name" value="Forkhead"/>
    <property type="match status" value="1"/>
</dbReference>
<dbReference type="InterPro" id="IPR036388">
    <property type="entry name" value="WH-like_DNA-bd_sf"/>
</dbReference>
<dbReference type="PANTHER" id="PTHR45796">
    <property type="entry name" value="FORKHEAD BOX P, ISOFORM C"/>
    <property type="match status" value="1"/>
</dbReference>
<feature type="compositionally biased region" description="Polar residues" evidence="11">
    <location>
        <begin position="169"/>
        <end position="180"/>
    </location>
</feature>